<protein>
    <recommendedName>
        <fullName evidence="3">C4-dicarboxylate ABC transporter substrate-binding protein</fullName>
    </recommendedName>
</protein>
<dbReference type="CDD" id="cd13666">
    <property type="entry name" value="PBP2_TRAP_DctP_like_1"/>
    <property type="match status" value="1"/>
</dbReference>
<evidence type="ECO:0008006" key="3">
    <source>
        <dbReference type="Google" id="ProtNLM"/>
    </source>
</evidence>
<gene>
    <name evidence="2" type="ORF">METZ01_LOCUS145544</name>
</gene>
<evidence type="ECO:0000256" key="1">
    <source>
        <dbReference type="ARBA" id="ARBA00022729"/>
    </source>
</evidence>
<dbReference type="Pfam" id="PF03480">
    <property type="entry name" value="DctP"/>
    <property type="match status" value="1"/>
</dbReference>
<dbReference type="GO" id="GO:0055085">
    <property type="term" value="P:transmembrane transport"/>
    <property type="evidence" value="ECO:0007669"/>
    <property type="project" value="InterPro"/>
</dbReference>
<dbReference type="InterPro" id="IPR038404">
    <property type="entry name" value="TRAP_DctP_sf"/>
</dbReference>
<dbReference type="EMBL" id="UINC01022643">
    <property type="protein sequence ID" value="SVA92690.1"/>
    <property type="molecule type" value="Genomic_DNA"/>
</dbReference>
<evidence type="ECO:0000313" key="2">
    <source>
        <dbReference type="EMBL" id="SVA92690.1"/>
    </source>
</evidence>
<reference evidence="2" key="1">
    <citation type="submission" date="2018-05" db="EMBL/GenBank/DDBJ databases">
        <authorList>
            <person name="Lanie J.A."/>
            <person name="Ng W.-L."/>
            <person name="Kazmierczak K.M."/>
            <person name="Andrzejewski T.M."/>
            <person name="Davidsen T.M."/>
            <person name="Wayne K.J."/>
            <person name="Tettelin H."/>
            <person name="Glass J.I."/>
            <person name="Rusch D."/>
            <person name="Podicherti R."/>
            <person name="Tsui H.-C.T."/>
            <person name="Winkler M.E."/>
        </authorList>
    </citation>
    <scope>NUCLEOTIDE SEQUENCE</scope>
</reference>
<keyword evidence="1" id="KW-0732">Signal</keyword>
<sequence length="359" mass="39524">MLRLVLCGAIAVTALLAAPANFSSADAKVYNLKYADIGPPRGPRAKALMWWAKELDSRTNGNIKIKFYWSQSLVKGKATMKAVGSRIADVGTVIGIYHPAEFPVWNYANTPFLHSDAWVGMRTWYELRQIVPEIKAETDKHKITMIANNTTGPVQLLMAKKAVTTVAGLKGMKIRTSGGWTHLFKALGAVPVKIGFGELYAALDRGTIDGTINYTPFVKSYKHYEVACCLTEAAMGQVLGYGIGMNTKLLNSMPADIRGVVVKTSVEYMDVYARNYIGDMAEAQVALQAGIDGRKVKILKLSKAEEAKFRAAAATFTSDWKKKITKKGMDPDAILAKIKMVHAKWTKRLKEKGYPWAPK</sequence>
<name>A0A381ZTX1_9ZZZZ</name>
<dbReference type="NCBIfam" id="NF037995">
    <property type="entry name" value="TRAP_S1"/>
    <property type="match status" value="1"/>
</dbReference>
<dbReference type="PANTHER" id="PTHR33376">
    <property type="match status" value="1"/>
</dbReference>
<organism evidence="2">
    <name type="scientific">marine metagenome</name>
    <dbReference type="NCBI Taxonomy" id="408172"/>
    <lineage>
        <taxon>unclassified sequences</taxon>
        <taxon>metagenomes</taxon>
        <taxon>ecological metagenomes</taxon>
    </lineage>
</organism>
<dbReference type="SUPFAM" id="SSF53850">
    <property type="entry name" value="Periplasmic binding protein-like II"/>
    <property type="match status" value="1"/>
</dbReference>
<dbReference type="Gene3D" id="3.40.190.170">
    <property type="entry name" value="Bacterial extracellular solute-binding protein, family 7"/>
    <property type="match status" value="1"/>
</dbReference>
<dbReference type="InterPro" id="IPR018389">
    <property type="entry name" value="DctP_fam"/>
</dbReference>
<accession>A0A381ZTX1</accession>
<dbReference type="PANTHER" id="PTHR33376:SF15">
    <property type="entry name" value="BLL6794 PROTEIN"/>
    <property type="match status" value="1"/>
</dbReference>
<proteinExistence type="predicted"/>
<dbReference type="AlphaFoldDB" id="A0A381ZTX1"/>